<evidence type="ECO:0000313" key="3">
    <source>
        <dbReference type="Proteomes" id="UP000326759"/>
    </source>
</evidence>
<organism evidence="2 3">
    <name type="scientific">Armadillidium nasatum</name>
    <dbReference type="NCBI Taxonomy" id="96803"/>
    <lineage>
        <taxon>Eukaryota</taxon>
        <taxon>Metazoa</taxon>
        <taxon>Ecdysozoa</taxon>
        <taxon>Arthropoda</taxon>
        <taxon>Crustacea</taxon>
        <taxon>Multicrustacea</taxon>
        <taxon>Malacostraca</taxon>
        <taxon>Eumalacostraca</taxon>
        <taxon>Peracarida</taxon>
        <taxon>Isopoda</taxon>
        <taxon>Oniscidea</taxon>
        <taxon>Crinocheta</taxon>
        <taxon>Armadillidiidae</taxon>
        <taxon>Armadillidium</taxon>
    </lineage>
</organism>
<dbReference type="Gene3D" id="3.40.50.720">
    <property type="entry name" value="NAD(P)-binding Rossmann-like Domain"/>
    <property type="match status" value="1"/>
</dbReference>
<proteinExistence type="predicted"/>
<dbReference type="InterPro" id="IPR016040">
    <property type="entry name" value="NAD(P)-bd_dom"/>
</dbReference>
<dbReference type="EMBL" id="SEYY01001576">
    <property type="protein sequence ID" value="KAB7505227.1"/>
    <property type="molecule type" value="Genomic_DNA"/>
</dbReference>
<accession>A0A5N5TG64</accession>
<dbReference type="GO" id="GO:0004074">
    <property type="term" value="F:biliverdin reductase [NAD(P)H] activity"/>
    <property type="evidence" value="ECO:0007669"/>
    <property type="project" value="TreeGrafter"/>
</dbReference>
<protein>
    <submittedName>
        <fullName evidence="2">Flavin reductase (NADPH)</fullName>
    </submittedName>
</protein>
<reference evidence="2 3" key="1">
    <citation type="journal article" date="2019" name="PLoS Biol.">
        <title>Sex chromosomes control vertical transmission of feminizing Wolbachia symbionts in an isopod.</title>
        <authorList>
            <person name="Becking T."/>
            <person name="Chebbi M.A."/>
            <person name="Giraud I."/>
            <person name="Moumen B."/>
            <person name="Laverre T."/>
            <person name="Caubet Y."/>
            <person name="Peccoud J."/>
            <person name="Gilbert C."/>
            <person name="Cordaux R."/>
        </authorList>
    </citation>
    <scope>NUCLEOTIDE SEQUENCE [LARGE SCALE GENOMIC DNA]</scope>
    <source>
        <strain evidence="2">ANa2</strain>
        <tissue evidence="2">Whole body excluding digestive tract and cuticle</tissue>
    </source>
</reference>
<dbReference type="AlphaFoldDB" id="A0A5N5TG64"/>
<gene>
    <name evidence="2" type="primary">BLVRB</name>
    <name evidence="2" type="ORF">Anas_12293</name>
</gene>
<dbReference type="Pfam" id="PF13460">
    <property type="entry name" value="NAD_binding_10"/>
    <property type="match status" value="1"/>
</dbReference>
<dbReference type="CDD" id="cd05244">
    <property type="entry name" value="BVR-B_like_SDR_a"/>
    <property type="match status" value="1"/>
</dbReference>
<name>A0A5N5TG64_9CRUS</name>
<dbReference type="PANTHER" id="PTHR43355:SF2">
    <property type="entry name" value="FLAVIN REDUCTASE (NADPH)"/>
    <property type="match status" value="1"/>
</dbReference>
<dbReference type="Proteomes" id="UP000326759">
    <property type="component" value="Unassembled WGS sequence"/>
</dbReference>
<sequence length="182" mass="19937">MLITGYDVTVFVRDESKIPQDLRSNVNVAVGDVLNYADVERAVMGHDGVVIVLGTRNDLSPTTLLSEGTKNILSAMESYGIRRVTACISSFLFWDKARVPAQYHSITEDHEKMLQHLKDSNTDWTAVLPPHITDSPSRGTPPVISHDKGPGRTISKYDLGGFLVTTLAEEEHIGKVCGICDA</sequence>
<dbReference type="GO" id="GO:0042602">
    <property type="term" value="F:riboflavin reductase (NADPH) activity"/>
    <property type="evidence" value="ECO:0007669"/>
    <property type="project" value="TreeGrafter"/>
</dbReference>
<comment type="caution">
    <text evidence="2">The sequence shown here is derived from an EMBL/GenBank/DDBJ whole genome shotgun (WGS) entry which is preliminary data.</text>
</comment>
<dbReference type="InterPro" id="IPR051606">
    <property type="entry name" value="Polyketide_Oxido-like"/>
</dbReference>
<feature type="domain" description="NAD(P)-binding" evidence="1">
    <location>
        <begin position="5"/>
        <end position="169"/>
    </location>
</feature>
<dbReference type="PANTHER" id="PTHR43355">
    <property type="entry name" value="FLAVIN REDUCTASE (NADPH)"/>
    <property type="match status" value="1"/>
</dbReference>
<evidence type="ECO:0000259" key="1">
    <source>
        <dbReference type="Pfam" id="PF13460"/>
    </source>
</evidence>
<keyword evidence="3" id="KW-1185">Reference proteome</keyword>
<dbReference type="InterPro" id="IPR036291">
    <property type="entry name" value="NAD(P)-bd_dom_sf"/>
</dbReference>
<evidence type="ECO:0000313" key="2">
    <source>
        <dbReference type="EMBL" id="KAB7505227.1"/>
    </source>
</evidence>
<dbReference type="OrthoDB" id="419598at2759"/>
<dbReference type="SUPFAM" id="SSF51735">
    <property type="entry name" value="NAD(P)-binding Rossmann-fold domains"/>
    <property type="match status" value="1"/>
</dbReference>